<sequence>MKKYDMVMLMLCLSHTSSSYSIETFLGHFGHIRVPLKVLSFGKGIQSMHLS</sequence>
<evidence type="ECO:0000313" key="1">
    <source>
        <dbReference type="EnsemblPlants" id="MELO3C031823.2.1"/>
    </source>
</evidence>
<dbReference type="Gramene" id="MELO3C031823.2.1">
    <property type="protein sequence ID" value="MELO3C031823.2.1"/>
    <property type="gene ID" value="MELO3C031823.2"/>
</dbReference>
<protein>
    <submittedName>
        <fullName evidence="1">Uncharacterized protein</fullName>
    </submittedName>
</protein>
<accession>A0A9I9ECC2</accession>
<organism evidence="1">
    <name type="scientific">Cucumis melo</name>
    <name type="common">Muskmelon</name>
    <dbReference type="NCBI Taxonomy" id="3656"/>
    <lineage>
        <taxon>Eukaryota</taxon>
        <taxon>Viridiplantae</taxon>
        <taxon>Streptophyta</taxon>
        <taxon>Embryophyta</taxon>
        <taxon>Tracheophyta</taxon>
        <taxon>Spermatophyta</taxon>
        <taxon>Magnoliopsida</taxon>
        <taxon>eudicotyledons</taxon>
        <taxon>Gunneridae</taxon>
        <taxon>Pentapetalae</taxon>
        <taxon>rosids</taxon>
        <taxon>fabids</taxon>
        <taxon>Cucurbitales</taxon>
        <taxon>Cucurbitaceae</taxon>
        <taxon>Benincaseae</taxon>
        <taxon>Cucumis</taxon>
    </lineage>
</organism>
<name>A0A9I9ECC2_CUCME</name>
<proteinExistence type="predicted"/>
<dbReference type="AlphaFoldDB" id="A0A9I9ECC2"/>
<reference evidence="1" key="1">
    <citation type="submission" date="2023-03" db="UniProtKB">
        <authorList>
            <consortium name="EnsemblPlants"/>
        </authorList>
    </citation>
    <scope>IDENTIFICATION</scope>
</reference>
<dbReference type="EnsemblPlants" id="MELO3C031823.2.1">
    <property type="protein sequence ID" value="MELO3C031823.2.1"/>
    <property type="gene ID" value="MELO3C031823.2"/>
</dbReference>